<keyword evidence="3" id="KW-1185">Reference proteome</keyword>
<reference evidence="2 3" key="1">
    <citation type="submission" date="2020-06" db="EMBL/GenBank/DDBJ databases">
        <title>Transcriptomic and genomic resources for Thalictrum thalictroides and T. hernandezii: Facilitating candidate gene discovery in an emerging model plant lineage.</title>
        <authorList>
            <person name="Arias T."/>
            <person name="Riano-Pachon D.M."/>
            <person name="Di Stilio V.S."/>
        </authorList>
    </citation>
    <scope>NUCLEOTIDE SEQUENCE [LARGE SCALE GENOMIC DNA]</scope>
    <source>
        <strain evidence="3">cv. WT478/WT964</strain>
        <tissue evidence="2">Leaves</tissue>
    </source>
</reference>
<proteinExistence type="predicted"/>
<feature type="chain" id="PRO_5029538721" evidence="1">
    <location>
        <begin position="28"/>
        <end position="106"/>
    </location>
</feature>
<keyword evidence="1" id="KW-0732">Signal</keyword>
<dbReference type="EMBL" id="JABWDY010038659">
    <property type="protein sequence ID" value="KAF5179523.1"/>
    <property type="molecule type" value="Genomic_DNA"/>
</dbReference>
<evidence type="ECO:0000313" key="2">
    <source>
        <dbReference type="EMBL" id="KAF5179523.1"/>
    </source>
</evidence>
<organism evidence="2 3">
    <name type="scientific">Thalictrum thalictroides</name>
    <name type="common">Rue-anemone</name>
    <name type="synonym">Anemone thalictroides</name>
    <dbReference type="NCBI Taxonomy" id="46969"/>
    <lineage>
        <taxon>Eukaryota</taxon>
        <taxon>Viridiplantae</taxon>
        <taxon>Streptophyta</taxon>
        <taxon>Embryophyta</taxon>
        <taxon>Tracheophyta</taxon>
        <taxon>Spermatophyta</taxon>
        <taxon>Magnoliopsida</taxon>
        <taxon>Ranunculales</taxon>
        <taxon>Ranunculaceae</taxon>
        <taxon>Thalictroideae</taxon>
        <taxon>Thalictrum</taxon>
    </lineage>
</organism>
<dbReference type="Proteomes" id="UP000554482">
    <property type="component" value="Unassembled WGS sequence"/>
</dbReference>
<accession>A0A7J6V3Q6</accession>
<keyword evidence="2" id="KW-0675">Receptor</keyword>
<name>A0A7J6V3Q6_THATH</name>
<protein>
    <submittedName>
        <fullName evidence="2">Glutamate receptor</fullName>
    </submittedName>
</protein>
<comment type="caution">
    <text evidence="2">The sequence shown here is derived from an EMBL/GenBank/DDBJ whole genome shotgun (WGS) entry which is preliminary data.</text>
</comment>
<evidence type="ECO:0000256" key="1">
    <source>
        <dbReference type="SAM" id="SignalP"/>
    </source>
</evidence>
<dbReference type="AlphaFoldDB" id="A0A7J6V3Q6"/>
<dbReference type="OrthoDB" id="5984008at2759"/>
<sequence length="106" mass="11754">MFIPYATSPRNLFFLFTSLFIITLFHGNAISAQNGTTNIGAIIDVHSRIGKEEKISMEIAVQSYNNAWNKTHMIVLHVRDSGGNPFQAASAADELIKEKQVQASMK</sequence>
<dbReference type="Gene3D" id="3.40.50.2300">
    <property type="match status" value="1"/>
</dbReference>
<dbReference type="SUPFAM" id="SSF53822">
    <property type="entry name" value="Periplasmic binding protein-like I"/>
    <property type="match status" value="1"/>
</dbReference>
<feature type="signal peptide" evidence="1">
    <location>
        <begin position="1"/>
        <end position="27"/>
    </location>
</feature>
<dbReference type="InterPro" id="IPR028082">
    <property type="entry name" value="Peripla_BP_I"/>
</dbReference>
<gene>
    <name evidence="2" type="ORF">FRX31_030890</name>
</gene>
<evidence type="ECO:0000313" key="3">
    <source>
        <dbReference type="Proteomes" id="UP000554482"/>
    </source>
</evidence>